<feature type="domain" description="RING-type" evidence="20">
    <location>
        <begin position="336"/>
        <end position="374"/>
    </location>
</feature>
<dbReference type="InterPro" id="IPR025654">
    <property type="entry name" value="PEX2/10"/>
</dbReference>
<evidence type="ECO:0000256" key="4">
    <source>
        <dbReference type="ARBA" id="ARBA00008704"/>
    </source>
</evidence>
<evidence type="ECO:0000256" key="1">
    <source>
        <dbReference type="ARBA" id="ARBA00000900"/>
    </source>
</evidence>
<keyword evidence="12" id="KW-0833">Ubl conjugation pathway</keyword>
<dbReference type="PROSITE" id="PS50089">
    <property type="entry name" value="ZF_RING_2"/>
    <property type="match status" value="1"/>
</dbReference>
<evidence type="ECO:0000256" key="7">
    <source>
        <dbReference type="ARBA" id="ARBA00022593"/>
    </source>
</evidence>
<dbReference type="PANTHER" id="PTHR23350">
    <property type="entry name" value="PEROXISOME ASSEMBLY PROTEIN 10"/>
    <property type="match status" value="1"/>
</dbReference>
<dbReference type="InterPro" id="IPR013083">
    <property type="entry name" value="Znf_RING/FYVE/PHD"/>
</dbReference>
<protein>
    <recommendedName>
        <fullName evidence="5">RING-type E3 ubiquitin transferase</fullName>
        <ecNumber evidence="5">2.3.2.27</ecNumber>
    </recommendedName>
    <alternativeName>
        <fullName evidence="18">Peroxin-10</fullName>
    </alternativeName>
</protein>
<evidence type="ECO:0000256" key="6">
    <source>
        <dbReference type="ARBA" id="ARBA00022448"/>
    </source>
</evidence>
<dbReference type="GO" id="GO:0005778">
    <property type="term" value="C:peroxisomal membrane"/>
    <property type="evidence" value="ECO:0007669"/>
    <property type="project" value="UniProtKB-SubCell"/>
</dbReference>
<evidence type="ECO:0000256" key="3">
    <source>
        <dbReference type="ARBA" id="ARBA00004906"/>
    </source>
</evidence>
<evidence type="ECO:0000256" key="8">
    <source>
        <dbReference type="ARBA" id="ARBA00022679"/>
    </source>
</evidence>
<dbReference type="Pfam" id="PF04757">
    <property type="entry name" value="Pex2_Pex12"/>
    <property type="match status" value="1"/>
</dbReference>
<evidence type="ECO:0000256" key="19">
    <source>
        <dbReference type="PROSITE-ProRule" id="PRU00175"/>
    </source>
</evidence>
<evidence type="ECO:0000256" key="11">
    <source>
        <dbReference type="ARBA" id="ARBA00022771"/>
    </source>
</evidence>
<dbReference type="Proteomes" id="UP000503462">
    <property type="component" value="Chromosome 4"/>
</dbReference>
<sequence>MSDHIRESSVAAAPAAGQGLHDFHYPWAAAPDIIRSHQKDVHFQTVLLQKLSSIIRSLYGARAAHTWDNEARTFTELMYLGLTTFIGNRTLGEEYTDVQQVSDSTRQLPSLAQRSGYIVSAVLAPYALTRVLPTFRRKLRAKLEVSLRKHQRRSSVSSKTPAQQPWVAHIQTYLLAHLDTMTSPQLIHAVSLATFYFTGAYYHLSKRLWGLRYVFTRKVEPSDQRIGYEVLGFMLVLQMSVQGYLHVQSTYHTIAGTAEVTGTTSPTTASVYGDEDEPVIEAPLLVEAETHKTNSADQKHHLATITHTPLPPSGTRYDLEDTEIMQWIPEGQQRKCTLCLEAMKDPSSTTCGHTFCWTCITDWLREQPMCPLCRQSALVQHVLPLRD</sequence>
<accession>A0A6H0XZD6</accession>
<keyword evidence="7" id="KW-0962">Peroxisome biogenesis</keyword>
<comment type="pathway">
    <text evidence="3">Protein modification; protein ubiquitination.</text>
</comment>
<gene>
    <name evidence="21" type="ORF">AMS68_005563</name>
</gene>
<dbReference type="FunFam" id="3.30.40.10:FF:000395">
    <property type="entry name" value="Putative Peroxisome biosynthesis protein (Peroxin-10)"/>
    <property type="match status" value="1"/>
</dbReference>
<dbReference type="Pfam" id="PF13639">
    <property type="entry name" value="zf-RING_2"/>
    <property type="match status" value="1"/>
</dbReference>
<keyword evidence="17" id="KW-0576">Peroxisome</keyword>
<reference evidence="21 22" key="1">
    <citation type="journal article" date="2016" name="Sci. Rep.">
        <title>Peltaster fructicola genome reveals evolution from an invasive phytopathogen to an ectophytic parasite.</title>
        <authorList>
            <person name="Xu C."/>
            <person name="Chen H."/>
            <person name="Gleason M.L."/>
            <person name="Xu J.R."/>
            <person name="Liu H."/>
            <person name="Zhang R."/>
            <person name="Sun G."/>
        </authorList>
    </citation>
    <scope>NUCLEOTIDE SEQUENCE [LARGE SCALE GENOMIC DNA]</scope>
    <source>
        <strain evidence="21 22">LNHT1506</strain>
    </source>
</reference>
<keyword evidence="11 19" id="KW-0863">Zinc-finger</keyword>
<evidence type="ECO:0000256" key="12">
    <source>
        <dbReference type="ARBA" id="ARBA00022786"/>
    </source>
</evidence>
<keyword evidence="14" id="KW-0653">Protein transport</keyword>
<keyword evidence="8" id="KW-0808">Transferase</keyword>
<keyword evidence="13" id="KW-0862">Zinc</keyword>
<proteinExistence type="inferred from homology"/>
<dbReference type="SUPFAM" id="SSF57850">
    <property type="entry name" value="RING/U-box"/>
    <property type="match status" value="1"/>
</dbReference>
<evidence type="ECO:0000256" key="18">
    <source>
        <dbReference type="ARBA" id="ARBA00041230"/>
    </source>
</evidence>
<evidence type="ECO:0000256" key="13">
    <source>
        <dbReference type="ARBA" id="ARBA00022833"/>
    </source>
</evidence>
<keyword evidence="22" id="KW-1185">Reference proteome</keyword>
<comment type="subcellular location">
    <subcellularLocation>
        <location evidence="2">Peroxisome membrane</location>
        <topology evidence="2">Multi-pass membrane protein</topology>
    </subcellularLocation>
</comment>
<dbReference type="OrthoDB" id="6270329at2759"/>
<dbReference type="CDD" id="cd16527">
    <property type="entry name" value="RING-HC_PEX10"/>
    <property type="match status" value="1"/>
</dbReference>
<dbReference type="GO" id="GO:0016562">
    <property type="term" value="P:protein import into peroxisome matrix, receptor recycling"/>
    <property type="evidence" value="ECO:0007669"/>
    <property type="project" value="UniProtKB-ARBA"/>
</dbReference>
<evidence type="ECO:0000256" key="17">
    <source>
        <dbReference type="ARBA" id="ARBA00023140"/>
    </source>
</evidence>
<keyword evidence="6" id="KW-0813">Transport</keyword>
<keyword evidence="10" id="KW-0479">Metal-binding</keyword>
<comment type="catalytic activity">
    <reaction evidence="1">
        <text>S-ubiquitinyl-[E2 ubiquitin-conjugating enzyme]-L-cysteine + [acceptor protein]-L-lysine = [E2 ubiquitin-conjugating enzyme]-L-cysteine + N(6)-ubiquitinyl-[acceptor protein]-L-lysine.</text>
        <dbReference type="EC" id="2.3.2.27"/>
    </reaction>
</comment>
<dbReference type="EMBL" id="CP051142">
    <property type="protein sequence ID" value="QIX00046.1"/>
    <property type="molecule type" value="Genomic_DNA"/>
</dbReference>
<evidence type="ECO:0000256" key="15">
    <source>
        <dbReference type="ARBA" id="ARBA00022989"/>
    </source>
</evidence>
<comment type="similarity">
    <text evidence="4">Belongs to the pex2/pex10/pex12 family.</text>
</comment>
<dbReference type="GO" id="GO:0016567">
    <property type="term" value="P:protein ubiquitination"/>
    <property type="evidence" value="ECO:0007669"/>
    <property type="project" value="UniProtKB-ARBA"/>
</dbReference>
<dbReference type="InterPro" id="IPR017907">
    <property type="entry name" value="Znf_RING_CS"/>
</dbReference>
<dbReference type="PROSITE" id="PS00518">
    <property type="entry name" value="ZF_RING_1"/>
    <property type="match status" value="1"/>
</dbReference>
<keyword evidence="9" id="KW-0812">Transmembrane</keyword>
<evidence type="ECO:0000256" key="10">
    <source>
        <dbReference type="ARBA" id="ARBA00022723"/>
    </source>
</evidence>
<dbReference type="GO" id="GO:0008270">
    <property type="term" value="F:zinc ion binding"/>
    <property type="evidence" value="ECO:0007669"/>
    <property type="project" value="UniProtKB-KW"/>
</dbReference>
<evidence type="ECO:0000256" key="2">
    <source>
        <dbReference type="ARBA" id="ARBA00004585"/>
    </source>
</evidence>
<evidence type="ECO:0000256" key="9">
    <source>
        <dbReference type="ARBA" id="ARBA00022692"/>
    </source>
</evidence>
<keyword evidence="15" id="KW-1133">Transmembrane helix</keyword>
<dbReference type="InterPro" id="IPR001841">
    <property type="entry name" value="Znf_RING"/>
</dbReference>
<dbReference type="Gene3D" id="3.30.40.10">
    <property type="entry name" value="Zinc/RING finger domain, C3HC4 (zinc finger)"/>
    <property type="match status" value="1"/>
</dbReference>
<keyword evidence="16" id="KW-0472">Membrane</keyword>
<dbReference type="PANTHER" id="PTHR23350:SF0">
    <property type="entry name" value="PEROXISOME BIOGENESIS FACTOR 10"/>
    <property type="match status" value="1"/>
</dbReference>
<evidence type="ECO:0000256" key="16">
    <source>
        <dbReference type="ARBA" id="ARBA00023136"/>
    </source>
</evidence>
<organism evidence="21 22">
    <name type="scientific">Peltaster fructicola</name>
    <dbReference type="NCBI Taxonomy" id="286661"/>
    <lineage>
        <taxon>Eukaryota</taxon>
        <taxon>Fungi</taxon>
        <taxon>Dikarya</taxon>
        <taxon>Ascomycota</taxon>
        <taxon>Pezizomycotina</taxon>
        <taxon>Dothideomycetes</taxon>
        <taxon>Dothideomycetes incertae sedis</taxon>
        <taxon>Peltaster</taxon>
    </lineage>
</organism>
<evidence type="ECO:0000313" key="22">
    <source>
        <dbReference type="Proteomes" id="UP000503462"/>
    </source>
</evidence>
<evidence type="ECO:0000256" key="5">
    <source>
        <dbReference type="ARBA" id="ARBA00012483"/>
    </source>
</evidence>
<dbReference type="EC" id="2.3.2.27" evidence="5"/>
<evidence type="ECO:0000259" key="20">
    <source>
        <dbReference type="PROSITE" id="PS50089"/>
    </source>
</evidence>
<dbReference type="AlphaFoldDB" id="A0A6H0XZD6"/>
<dbReference type="SMART" id="SM00184">
    <property type="entry name" value="RING"/>
    <property type="match status" value="1"/>
</dbReference>
<evidence type="ECO:0000256" key="14">
    <source>
        <dbReference type="ARBA" id="ARBA00022927"/>
    </source>
</evidence>
<name>A0A6H0XZD6_9PEZI</name>
<evidence type="ECO:0000313" key="21">
    <source>
        <dbReference type="EMBL" id="QIX00046.1"/>
    </source>
</evidence>
<dbReference type="GO" id="GO:0061630">
    <property type="term" value="F:ubiquitin protein ligase activity"/>
    <property type="evidence" value="ECO:0007669"/>
    <property type="project" value="UniProtKB-EC"/>
</dbReference>
<dbReference type="InterPro" id="IPR006845">
    <property type="entry name" value="Pex_N"/>
</dbReference>